<reference evidence="3" key="1">
    <citation type="journal article" date="2008" name="Nature">
        <title>The amphioxus genome and the evolution of the chordate karyotype.</title>
        <authorList>
            <consortium name="US DOE Joint Genome Institute (JGI-PGF)"/>
            <person name="Putnam N.H."/>
            <person name="Butts T."/>
            <person name="Ferrier D.E.K."/>
            <person name="Furlong R.F."/>
            <person name="Hellsten U."/>
            <person name="Kawashima T."/>
            <person name="Robinson-Rechavi M."/>
            <person name="Shoguchi E."/>
            <person name="Terry A."/>
            <person name="Yu J.-K."/>
            <person name="Benito-Gutierrez E.L."/>
            <person name="Dubchak I."/>
            <person name="Garcia-Fernandez J."/>
            <person name="Gibson-Brown J.J."/>
            <person name="Grigoriev I.V."/>
            <person name="Horton A.C."/>
            <person name="de Jong P.J."/>
            <person name="Jurka J."/>
            <person name="Kapitonov V.V."/>
            <person name="Kohara Y."/>
            <person name="Kuroki Y."/>
            <person name="Lindquist E."/>
            <person name="Lucas S."/>
            <person name="Osoegawa K."/>
            <person name="Pennacchio L.A."/>
            <person name="Salamov A.A."/>
            <person name="Satou Y."/>
            <person name="Sauka-Spengler T."/>
            <person name="Schmutz J."/>
            <person name="Shin-I T."/>
            <person name="Toyoda A."/>
            <person name="Bronner-Fraser M."/>
            <person name="Fujiyama A."/>
            <person name="Holland L.Z."/>
            <person name="Holland P.W.H."/>
            <person name="Satoh N."/>
            <person name="Rokhsar D.S."/>
        </authorList>
    </citation>
    <scope>NUCLEOTIDE SEQUENCE [LARGE SCALE GENOMIC DNA]</scope>
    <source>
        <strain evidence="3">S238N-H82</strain>
        <tissue evidence="3">Testes</tissue>
    </source>
</reference>
<feature type="chain" id="PRO_5002935318" evidence="2">
    <location>
        <begin position="25"/>
        <end position="253"/>
    </location>
</feature>
<dbReference type="AlphaFoldDB" id="C3Y9B5"/>
<evidence type="ECO:0000256" key="2">
    <source>
        <dbReference type="SAM" id="SignalP"/>
    </source>
</evidence>
<feature type="coiled-coil region" evidence="1">
    <location>
        <begin position="23"/>
        <end position="50"/>
    </location>
</feature>
<proteinExistence type="predicted"/>
<sequence length="253" mass="27713">MALASQLLTLVIVMSPVFLYSTRAQRTAEYDKLQSEVEELARDLPLTLEELGLTSVVQDAQELKTDVPSYEGGSGQVSPHWYQTGTITTLQYSGDQDARAFAFVTPELQRNADNAIPIQSTLVKLTADIEGFPARYPATTAEGMPNLVSDYRDLQASFQDPDIQEWFTSGTNTTRKLDQHFTIESHPGGLAYCPDGFLEKKPDGSTGFKEVASVTVFTFYKHSFIDVTFQAIIVLGNSDDSSVAACGLLAYGD</sequence>
<keyword evidence="1" id="KW-0175">Coiled coil</keyword>
<gene>
    <name evidence="3" type="ORF">BRAFLDRAFT_68044</name>
</gene>
<dbReference type="InParanoid" id="C3Y9B5"/>
<keyword evidence="2" id="KW-0732">Signal</keyword>
<dbReference type="EMBL" id="GG666492">
    <property type="protein sequence ID" value="EEN63171.1"/>
    <property type="molecule type" value="Genomic_DNA"/>
</dbReference>
<accession>C3Y9B5</accession>
<organism>
    <name type="scientific">Branchiostoma floridae</name>
    <name type="common">Florida lancelet</name>
    <name type="synonym">Amphioxus</name>
    <dbReference type="NCBI Taxonomy" id="7739"/>
    <lineage>
        <taxon>Eukaryota</taxon>
        <taxon>Metazoa</taxon>
        <taxon>Chordata</taxon>
        <taxon>Cephalochordata</taxon>
        <taxon>Leptocardii</taxon>
        <taxon>Amphioxiformes</taxon>
        <taxon>Branchiostomatidae</taxon>
        <taxon>Branchiostoma</taxon>
    </lineage>
</organism>
<protein>
    <submittedName>
        <fullName evidence="3">Uncharacterized protein</fullName>
    </submittedName>
</protein>
<evidence type="ECO:0000256" key="1">
    <source>
        <dbReference type="SAM" id="Coils"/>
    </source>
</evidence>
<evidence type="ECO:0000313" key="3">
    <source>
        <dbReference type="EMBL" id="EEN63171.1"/>
    </source>
</evidence>
<name>C3Y9B5_BRAFL</name>
<feature type="signal peptide" evidence="2">
    <location>
        <begin position="1"/>
        <end position="24"/>
    </location>
</feature>